<dbReference type="PROSITE" id="PS50949">
    <property type="entry name" value="HTH_GNTR"/>
    <property type="match status" value="1"/>
</dbReference>
<evidence type="ECO:0000256" key="3">
    <source>
        <dbReference type="ARBA" id="ARBA00023125"/>
    </source>
</evidence>
<dbReference type="Gene3D" id="1.10.10.10">
    <property type="entry name" value="Winged helix-like DNA-binding domain superfamily/Winged helix DNA-binding domain"/>
    <property type="match status" value="1"/>
</dbReference>
<dbReference type="RefSeq" id="WP_188860680.1">
    <property type="nucleotide sequence ID" value="NZ_BMLT01000005.1"/>
</dbReference>
<feature type="domain" description="HTH gntR-type" evidence="7">
    <location>
        <begin position="4"/>
        <end position="72"/>
    </location>
</feature>
<dbReference type="GO" id="GO:0003677">
    <property type="term" value="F:DNA binding"/>
    <property type="evidence" value="ECO:0007669"/>
    <property type="project" value="UniProtKB-KW"/>
</dbReference>
<keyword evidence="4" id="KW-0804">Transcription</keyword>
<sequence>MERQDKAGELAARLSARVLDGSIAPGALLPSERQLAAEHGLSRATVRQALRTLALQGLVETRQGDGTRARNLLESQFQMPAGAADSLALQLQVMEVRATLEGEAAWYCATRASDGELARIDEEYRRMSLRSEGITTLAKAKADLTFHQMIAGASHNLLLISFTQLFYSRYFNAIYGVLDRTLRQYGRYPDGIRAQHAAIHQALMERDAEAARQRATEHILFTRSLLESCDG</sequence>
<organism evidence="8 9">
    <name type="scientific">Marinobacterium nitratireducens</name>
    <dbReference type="NCBI Taxonomy" id="518897"/>
    <lineage>
        <taxon>Bacteria</taxon>
        <taxon>Pseudomonadati</taxon>
        <taxon>Pseudomonadota</taxon>
        <taxon>Gammaproteobacteria</taxon>
        <taxon>Oceanospirillales</taxon>
        <taxon>Oceanospirillaceae</taxon>
        <taxon>Marinobacterium</taxon>
    </lineage>
</organism>
<protein>
    <recommendedName>
        <fullName evidence="6">Pyruvate dehydrogenase complex repressor</fullName>
    </recommendedName>
</protein>
<accession>A0A917ZHC8</accession>
<keyword evidence="3" id="KW-0238">DNA-binding</keyword>
<dbReference type="InterPro" id="IPR036388">
    <property type="entry name" value="WH-like_DNA-bd_sf"/>
</dbReference>
<dbReference type="SMART" id="SM00895">
    <property type="entry name" value="FCD"/>
    <property type="match status" value="1"/>
</dbReference>
<evidence type="ECO:0000256" key="5">
    <source>
        <dbReference type="ARBA" id="ARBA00037357"/>
    </source>
</evidence>
<reference evidence="8 9" key="1">
    <citation type="journal article" date="2014" name="Int. J. Syst. Evol. Microbiol.">
        <title>Complete genome sequence of Corynebacterium casei LMG S-19264T (=DSM 44701T), isolated from a smear-ripened cheese.</title>
        <authorList>
            <consortium name="US DOE Joint Genome Institute (JGI-PGF)"/>
            <person name="Walter F."/>
            <person name="Albersmeier A."/>
            <person name="Kalinowski J."/>
            <person name="Ruckert C."/>
        </authorList>
    </citation>
    <scope>NUCLEOTIDE SEQUENCE [LARGE SCALE GENOMIC DNA]</scope>
    <source>
        <strain evidence="8 9">CGMCC 1.7286</strain>
    </source>
</reference>
<evidence type="ECO:0000256" key="4">
    <source>
        <dbReference type="ARBA" id="ARBA00023163"/>
    </source>
</evidence>
<dbReference type="InterPro" id="IPR008920">
    <property type="entry name" value="TF_FadR/GntR_C"/>
</dbReference>
<comment type="function">
    <text evidence="5">Transcriptional repressor for the pyruvate dehydrogenase complex genes aceEF and lpd.</text>
</comment>
<dbReference type="InterPro" id="IPR011711">
    <property type="entry name" value="GntR_C"/>
</dbReference>
<dbReference type="Proteomes" id="UP000599578">
    <property type="component" value="Unassembled WGS sequence"/>
</dbReference>
<comment type="caution">
    <text evidence="8">The sequence shown here is derived from an EMBL/GenBank/DDBJ whole genome shotgun (WGS) entry which is preliminary data.</text>
</comment>
<dbReference type="EMBL" id="BMLT01000005">
    <property type="protein sequence ID" value="GGO82014.1"/>
    <property type="molecule type" value="Genomic_DNA"/>
</dbReference>
<name>A0A917ZHC8_9GAMM</name>
<proteinExistence type="predicted"/>
<evidence type="ECO:0000256" key="1">
    <source>
        <dbReference type="ARBA" id="ARBA00022491"/>
    </source>
</evidence>
<dbReference type="PRINTS" id="PR00035">
    <property type="entry name" value="HTHGNTR"/>
</dbReference>
<dbReference type="Pfam" id="PF00392">
    <property type="entry name" value="GntR"/>
    <property type="match status" value="1"/>
</dbReference>
<dbReference type="PANTHER" id="PTHR43537">
    <property type="entry name" value="TRANSCRIPTIONAL REGULATOR, GNTR FAMILY"/>
    <property type="match status" value="1"/>
</dbReference>
<dbReference type="SMART" id="SM00345">
    <property type="entry name" value="HTH_GNTR"/>
    <property type="match status" value="1"/>
</dbReference>
<dbReference type="Pfam" id="PF07729">
    <property type="entry name" value="FCD"/>
    <property type="match status" value="1"/>
</dbReference>
<dbReference type="Gene3D" id="1.20.120.530">
    <property type="entry name" value="GntR ligand-binding domain-like"/>
    <property type="match status" value="1"/>
</dbReference>
<dbReference type="SUPFAM" id="SSF48008">
    <property type="entry name" value="GntR ligand-binding domain-like"/>
    <property type="match status" value="1"/>
</dbReference>
<keyword evidence="2" id="KW-0805">Transcription regulation</keyword>
<dbReference type="SUPFAM" id="SSF46785">
    <property type="entry name" value="Winged helix' DNA-binding domain"/>
    <property type="match status" value="1"/>
</dbReference>
<dbReference type="InterPro" id="IPR036390">
    <property type="entry name" value="WH_DNA-bd_sf"/>
</dbReference>
<dbReference type="AlphaFoldDB" id="A0A917ZHC8"/>
<dbReference type="GO" id="GO:0003700">
    <property type="term" value="F:DNA-binding transcription factor activity"/>
    <property type="evidence" value="ECO:0007669"/>
    <property type="project" value="InterPro"/>
</dbReference>
<evidence type="ECO:0000256" key="2">
    <source>
        <dbReference type="ARBA" id="ARBA00023015"/>
    </source>
</evidence>
<evidence type="ECO:0000313" key="9">
    <source>
        <dbReference type="Proteomes" id="UP000599578"/>
    </source>
</evidence>
<evidence type="ECO:0000256" key="6">
    <source>
        <dbReference type="ARBA" id="ARBA00039592"/>
    </source>
</evidence>
<dbReference type="PANTHER" id="PTHR43537:SF34">
    <property type="entry name" value="PYRUVATE DEHYDROGENASE COMPLEX REPRESSOR"/>
    <property type="match status" value="1"/>
</dbReference>
<keyword evidence="1" id="KW-0678">Repressor</keyword>
<dbReference type="CDD" id="cd07377">
    <property type="entry name" value="WHTH_GntR"/>
    <property type="match status" value="1"/>
</dbReference>
<evidence type="ECO:0000313" key="8">
    <source>
        <dbReference type="EMBL" id="GGO82014.1"/>
    </source>
</evidence>
<gene>
    <name evidence="8" type="primary">lldR</name>
    <name evidence="8" type="ORF">GCM10011348_22370</name>
</gene>
<dbReference type="InterPro" id="IPR000524">
    <property type="entry name" value="Tscrpt_reg_HTH_GntR"/>
</dbReference>
<evidence type="ECO:0000259" key="7">
    <source>
        <dbReference type="PROSITE" id="PS50949"/>
    </source>
</evidence>
<keyword evidence="9" id="KW-1185">Reference proteome</keyword>